<evidence type="ECO:0000256" key="12">
    <source>
        <dbReference type="SAM" id="MobiDB-lite"/>
    </source>
</evidence>
<dbReference type="GO" id="GO:0035556">
    <property type="term" value="P:intracellular signal transduction"/>
    <property type="evidence" value="ECO:0007669"/>
    <property type="project" value="TreeGrafter"/>
</dbReference>
<dbReference type="SUPFAM" id="SSF56112">
    <property type="entry name" value="Protein kinase-like (PK-like)"/>
    <property type="match status" value="1"/>
</dbReference>
<dbReference type="Proteomes" id="UP000242188">
    <property type="component" value="Unassembled WGS sequence"/>
</dbReference>
<dbReference type="PROSITE" id="PS50011">
    <property type="entry name" value="PROTEIN_KINASE_DOM"/>
    <property type="match status" value="1"/>
</dbReference>
<evidence type="ECO:0000259" key="14">
    <source>
        <dbReference type="PROSITE" id="PS51285"/>
    </source>
</evidence>
<evidence type="ECO:0000256" key="10">
    <source>
        <dbReference type="ARBA" id="ARBA00047899"/>
    </source>
</evidence>
<dbReference type="Pfam" id="PF00069">
    <property type="entry name" value="Pkinase"/>
    <property type="match status" value="2"/>
</dbReference>
<evidence type="ECO:0000256" key="8">
    <source>
        <dbReference type="ARBA" id="ARBA00022840"/>
    </source>
</evidence>
<gene>
    <name evidence="15" type="ORF">KP79_PYT18676</name>
</gene>
<dbReference type="PANTHER" id="PTHR24356">
    <property type="entry name" value="SERINE/THREONINE-PROTEIN KINASE"/>
    <property type="match status" value="1"/>
</dbReference>
<dbReference type="InterPro" id="IPR000961">
    <property type="entry name" value="AGC-kinase_C"/>
</dbReference>
<sequence length="1002" mass="113039">MAVDPKSHLNTSIEDFVFVKPISRGAFGKVFLGYRKDNPEKYYAIKVMKKCDMVNKNMVDQVLAERDAMAVTKSPFIVQLFYSLHCQQNIFLIMEYMIGGDVKSLLVVYGFFDEDMALIYAAEVTLALQYLHSRGIAHRDLKPDNMLISPEGHIKLTDFGLSKIQFEVGTCKLGKTPLPYSSHRMDCFRTPGQILSLKSNLGFNIPSAKKVQNNVDNMETPASRRKRIPRSPLVNLNTNSPNVQHSKPKSLRDRLVSQATKTRLSSSALSLPPPVMSLTPTLQDSLNWSNSCSEGSSFQRESSRRSSLFDDRTLSTHNLMAMAESHKVSNFRNIKISEIVTESSLDWTGNHSEDTGDSIFESSISIDMSADKSSDSVFYKKCHDGEEDCCEEDCCNSHLKAPSRQESMMDDTPQMHRSNESVWNSYAARNLRSMRHGSYSEDSDENEEPKQRGAVMRKKSSKSSCGKSSIQSDDSSTNVRQFPGRSRDRRVYSYHSDEEMDNLQNSEKRRCSSEGRNRKRQFDKVARSPLIKKVYSKTGITQEICTMKLYGDEHRLKRSNSEKLNRELDTYNLCHRQYNTDNYRDFVDLTSENLKSDACASLCKENNLPERVPSRSSCCRRLSGKLRSEQQKHEQKISMKCSLEEEEDALLPSSLSSPDVSMSILNDKCEMADNSENISQIVSDVVCDSLTDMDQSDDPCTSLNNSSNKEMSLDREPVAVEDRESDASVGDSEGSMEMDNTSPVKNSHKKTTRFQSPEGRSSASNPGLVPQTPDPSTYKKDPIQQTPVIHRPTRPTQSLHAHFAPAVCETPVSQISRQAFPPVTPGYSRTPARNLMKTPFKTPKSVRRGQKPNTDDQRILGTPDYLAPEILEQKTHGPTVDWWALGVCLFEFLTGVPPFNDQTPDLVFQNILNRDIPWPEDEEALSDNAQYVIDELLTVDPDLRPSAKDVKAMPFFAEVDWNNLLDITPPFIPQPDDELDTTYFQAKNSMQELLVSGVDFGL</sequence>
<feature type="compositionally biased region" description="Polar residues" evidence="12">
    <location>
        <begin position="234"/>
        <end position="245"/>
    </location>
</feature>
<evidence type="ECO:0000256" key="4">
    <source>
        <dbReference type="ARBA" id="ARBA00022527"/>
    </source>
</evidence>
<keyword evidence="7 15" id="KW-0418">Kinase</keyword>
<evidence type="ECO:0000256" key="7">
    <source>
        <dbReference type="ARBA" id="ARBA00022777"/>
    </source>
</evidence>
<keyword evidence="6" id="KW-0547">Nucleotide-binding</keyword>
<organism evidence="15 16">
    <name type="scientific">Mizuhopecten yessoensis</name>
    <name type="common">Japanese scallop</name>
    <name type="synonym">Patinopecten yessoensis</name>
    <dbReference type="NCBI Taxonomy" id="6573"/>
    <lineage>
        <taxon>Eukaryota</taxon>
        <taxon>Metazoa</taxon>
        <taxon>Spiralia</taxon>
        <taxon>Lophotrochozoa</taxon>
        <taxon>Mollusca</taxon>
        <taxon>Bivalvia</taxon>
        <taxon>Autobranchia</taxon>
        <taxon>Pteriomorphia</taxon>
        <taxon>Pectinida</taxon>
        <taxon>Pectinoidea</taxon>
        <taxon>Pectinidae</taxon>
        <taxon>Mizuhopecten</taxon>
    </lineage>
</organism>
<evidence type="ECO:0000256" key="9">
    <source>
        <dbReference type="ARBA" id="ARBA00033099"/>
    </source>
</evidence>
<feature type="compositionally biased region" description="Basic and acidic residues" evidence="12">
    <location>
        <begin position="711"/>
        <end position="726"/>
    </location>
</feature>
<feature type="compositionally biased region" description="Polar residues" evidence="12">
    <location>
        <begin position="753"/>
        <end position="765"/>
    </location>
</feature>
<dbReference type="AlphaFoldDB" id="A0A210QW81"/>
<feature type="compositionally biased region" description="Basic and acidic residues" evidence="12">
    <location>
        <begin position="506"/>
        <end position="522"/>
    </location>
</feature>
<dbReference type="GO" id="GO:0005634">
    <property type="term" value="C:nucleus"/>
    <property type="evidence" value="ECO:0007669"/>
    <property type="project" value="TreeGrafter"/>
</dbReference>
<feature type="region of interest" description="Disordered" evidence="12">
    <location>
        <begin position="212"/>
        <end position="252"/>
    </location>
</feature>
<evidence type="ECO:0000313" key="16">
    <source>
        <dbReference type="Proteomes" id="UP000242188"/>
    </source>
</evidence>
<name>A0A210QW81_MIZYE</name>
<feature type="compositionally biased region" description="Low complexity" evidence="12">
    <location>
        <begin position="462"/>
        <end position="476"/>
    </location>
</feature>
<comment type="similarity">
    <text evidence="1">Belongs to the protein kinase superfamily. AGC Ser/Thr protein kinase family.</text>
</comment>
<evidence type="ECO:0000256" key="1">
    <source>
        <dbReference type="ARBA" id="ARBA00009903"/>
    </source>
</evidence>
<dbReference type="InterPro" id="IPR000719">
    <property type="entry name" value="Prot_kinase_dom"/>
</dbReference>
<dbReference type="FunFam" id="3.30.200.20:FF:000550">
    <property type="entry name" value="Serine/threonine-protein kinase greatwall"/>
    <property type="match status" value="1"/>
</dbReference>
<dbReference type="PROSITE" id="PS00108">
    <property type="entry name" value="PROTEIN_KINASE_ST"/>
    <property type="match status" value="1"/>
</dbReference>
<proteinExistence type="inferred from homology"/>
<keyword evidence="16" id="KW-1185">Reference proteome</keyword>
<dbReference type="InterPro" id="IPR011009">
    <property type="entry name" value="Kinase-like_dom_sf"/>
</dbReference>
<keyword evidence="8" id="KW-0067">ATP-binding</keyword>
<dbReference type="STRING" id="6573.A0A210QW81"/>
<comment type="catalytic activity">
    <reaction evidence="11">
        <text>L-seryl-[protein] + ATP = O-phospho-L-seryl-[protein] + ADP + H(+)</text>
        <dbReference type="Rhea" id="RHEA:17989"/>
        <dbReference type="Rhea" id="RHEA-COMP:9863"/>
        <dbReference type="Rhea" id="RHEA-COMP:11604"/>
        <dbReference type="ChEBI" id="CHEBI:15378"/>
        <dbReference type="ChEBI" id="CHEBI:29999"/>
        <dbReference type="ChEBI" id="CHEBI:30616"/>
        <dbReference type="ChEBI" id="CHEBI:83421"/>
        <dbReference type="ChEBI" id="CHEBI:456216"/>
        <dbReference type="EC" id="2.7.11.1"/>
    </reaction>
</comment>
<accession>A0A210QW81</accession>
<dbReference type="PANTHER" id="PTHR24356:SF1">
    <property type="entry name" value="SERINE_THREONINE-PROTEIN KINASE GREATWALL"/>
    <property type="match status" value="1"/>
</dbReference>
<dbReference type="InterPro" id="IPR008271">
    <property type="entry name" value="Ser/Thr_kinase_AS"/>
</dbReference>
<evidence type="ECO:0000256" key="11">
    <source>
        <dbReference type="ARBA" id="ARBA00048679"/>
    </source>
</evidence>
<feature type="compositionally biased region" description="Basic and acidic residues" evidence="12">
    <location>
        <begin position="485"/>
        <end position="497"/>
    </location>
</feature>
<feature type="region of interest" description="Disordered" evidence="12">
    <location>
        <begin position="696"/>
        <end position="782"/>
    </location>
</feature>
<comment type="catalytic activity">
    <reaction evidence="10">
        <text>L-threonyl-[protein] + ATP = O-phospho-L-threonyl-[protein] + ADP + H(+)</text>
        <dbReference type="Rhea" id="RHEA:46608"/>
        <dbReference type="Rhea" id="RHEA-COMP:11060"/>
        <dbReference type="Rhea" id="RHEA-COMP:11605"/>
        <dbReference type="ChEBI" id="CHEBI:15378"/>
        <dbReference type="ChEBI" id="CHEBI:30013"/>
        <dbReference type="ChEBI" id="CHEBI:30616"/>
        <dbReference type="ChEBI" id="CHEBI:61977"/>
        <dbReference type="ChEBI" id="CHEBI:456216"/>
        <dbReference type="EC" id="2.7.11.1"/>
    </reaction>
</comment>
<evidence type="ECO:0000259" key="13">
    <source>
        <dbReference type="PROSITE" id="PS50011"/>
    </source>
</evidence>
<evidence type="ECO:0000256" key="3">
    <source>
        <dbReference type="ARBA" id="ARBA00022148"/>
    </source>
</evidence>
<dbReference type="Gene3D" id="3.30.200.20">
    <property type="entry name" value="Phosphorylase Kinase, domain 1"/>
    <property type="match status" value="2"/>
</dbReference>
<dbReference type="InterPro" id="IPR050236">
    <property type="entry name" value="Ser_Thr_kinase_AGC"/>
</dbReference>
<keyword evidence="4" id="KW-0723">Serine/threonine-protein kinase</keyword>
<feature type="domain" description="AGC-kinase C-terminal" evidence="14">
    <location>
        <begin position="957"/>
        <end position="1002"/>
    </location>
</feature>
<dbReference type="GO" id="GO:0004674">
    <property type="term" value="F:protein serine/threonine kinase activity"/>
    <property type="evidence" value="ECO:0007669"/>
    <property type="project" value="UniProtKB-KW"/>
</dbReference>
<evidence type="ECO:0000256" key="6">
    <source>
        <dbReference type="ARBA" id="ARBA00022741"/>
    </source>
</evidence>
<protein>
    <recommendedName>
        <fullName evidence="3">Serine/threonine-protein kinase greatwall</fullName>
        <ecNumber evidence="2">2.7.11.1</ecNumber>
    </recommendedName>
    <alternativeName>
        <fullName evidence="9">Microtubule-associated serine/threonine-protein kinase-like</fullName>
    </alternativeName>
</protein>
<feature type="region of interest" description="Disordered" evidence="12">
    <location>
        <begin position="435"/>
        <end position="522"/>
    </location>
</feature>
<evidence type="ECO:0000256" key="2">
    <source>
        <dbReference type="ARBA" id="ARBA00012513"/>
    </source>
</evidence>
<dbReference type="GO" id="GO:0005524">
    <property type="term" value="F:ATP binding"/>
    <property type="evidence" value="ECO:0007669"/>
    <property type="project" value="UniProtKB-KW"/>
</dbReference>
<dbReference type="OrthoDB" id="162894at2759"/>
<dbReference type="EC" id="2.7.11.1" evidence="2"/>
<comment type="caution">
    <text evidence="15">The sequence shown here is derived from an EMBL/GenBank/DDBJ whole genome shotgun (WGS) entry which is preliminary data.</text>
</comment>
<dbReference type="Gene3D" id="1.10.510.10">
    <property type="entry name" value="Transferase(Phosphotransferase) domain 1"/>
    <property type="match status" value="2"/>
</dbReference>
<dbReference type="EMBL" id="NEDP02001544">
    <property type="protein sequence ID" value="OWF53020.1"/>
    <property type="molecule type" value="Genomic_DNA"/>
</dbReference>
<feature type="compositionally biased region" description="Polar residues" evidence="12">
    <location>
        <begin position="698"/>
        <end position="710"/>
    </location>
</feature>
<dbReference type="FunFam" id="1.10.510.10:FF:000604">
    <property type="entry name" value="AGC protein kinase"/>
    <property type="match status" value="1"/>
</dbReference>
<feature type="domain" description="Protein kinase" evidence="13">
    <location>
        <begin position="16"/>
        <end position="956"/>
    </location>
</feature>
<dbReference type="PROSITE" id="PS51285">
    <property type="entry name" value="AGC_KINASE_CTER"/>
    <property type="match status" value="1"/>
</dbReference>
<dbReference type="SMART" id="SM00220">
    <property type="entry name" value="S_TKc"/>
    <property type="match status" value="1"/>
</dbReference>
<evidence type="ECO:0000313" key="15">
    <source>
        <dbReference type="EMBL" id="OWF53020.1"/>
    </source>
</evidence>
<feature type="region of interest" description="Disordered" evidence="12">
    <location>
        <begin position="819"/>
        <end position="858"/>
    </location>
</feature>
<keyword evidence="5" id="KW-0808">Transferase</keyword>
<evidence type="ECO:0000256" key="5">
    <source>
        <dbReference type="ARBA" id="ARBA00022679"/>
    </source>
</evidence>
<dbReference type="FunFam" id="1.10.510.10:FF:000278">
    <property type="entry name" value="serine/threonine-protein kinase greatwall isoform X1"/>
    <property type="match status" value="1"/>
</dbReference>
<reference evidence="15 16" key="1">
    <citation type="journal article" date="2017" name="Nat. Ecol. Evol.">
        <title>Scallop genome provides insights into evolution of bilaterian karyotype and development.</title>
        <authorList>
            <person name="Wang S."/>
            <person name="Zhang J."/>
            <person name="Jiao W."/>
            <person name="Li J."/>
            <person name="Xun X."/>
            <person name="Sun Y."/>
            <person name="Guo X."/>
            <person name="Huan P."/>
            <person name="Dong B."/>
            <person name="Zhang L."/>
            <person name="Hu X."/>
            <person name="Sun X."/>
            <person name="Wang J."/>
            <person name="Zhao C."/>
            <person name="Wang Y."/>
            <person name="Wang D."/>
            <person name="Huang X."/>
            <person name="Wang R."/>
            <person name="Lv J."/>
            <person name="Li Y."/>
            <person name="Zhang Z."/>
            <person name="Liu B."/>
            <person name="Lu W."/>
            <person name="Hui Y."/>
            <person name="Liang J."/>
            <person name="Zhou Z."/>
            <person name="Hou R."/>
            <person name="Li X."/>
            <person name="Liu Y."/>
            <person name="Li H."/>
            <person name="Ning X."/>
            <person name="Lin Y."/>
            <person name="Zhao L."/>
            <person name="Xing Q."/>
            <person name="Dou J."/>
            <person name="Li Y."/>
            <person name="Mao J."/>
            <person name="Guo H."/>
            <person name="Dou H."/>
            <person name="Li T."/>
            <person name="Mu C."/>
            <person name="Jiang W."/>
            <person name="Fu Q."/>
            <person name="Fu X."/>
            <person name="Miao Y."/>
            <person name="Liu J."/>
            <person name="Yu Q."/>
            <person name="Li R."/>
            <person name="Liao H."/>
            <person name="Li X."/>
            <person name="Kong Y."/>
            <person name="Jiang Z."/>
            <person name="Chourrout D."/>
            <person name="Li R."/>
            <person name="Bao Z."/>
        </authorList>
    </citation>
    <scope>NUCLEOTIDE SEQUENCE [LARGE SCALE GENOMIC DNA]</scope>
    <source>
        <strain evidence="15 16">PY_sf001</strain>
    </source>
</reference>